<sequence>MKTMIGVIVMLVVLGSTINQAVLADYASCFKKCDGSCSLGSERLCNVYCSKMCRGQSELKKPENLATNSDSKLIS</sequence>
<protein>
    <submittedName>
        <fullName evidence="2">Uncharacterized protein</fullName>
    </submittedName>
</protein>
<accession>A0AAV2EJP3</accession>
<organism evidence="2 3">
    <name type="scientific">Linum trigynum</name>
    <dbReference type="NCBI Taxonomy" id="586398"/>
    <lineage>
        <taxon>Eukaryota</taxon>
        <taxon>Viridiplantae</taxon>
        <taxon>Streptophyta</taxon>
        <taxon>Embryophyta</taxon>
        <taxon>Tracheophyta</taxon>
        <taxon>Spermatophyta</taxon>
        <taxon>Magnoliopsida</taxon>
        <taxon>eudicotyledons</taxon>
        <taxon>Gunneridae</taxon>
        <taxon>Pentapetalae</taxon>
        <taxon>rosids</taxon>
        <taxon>fabids</taxon>
        <taxon>Malpighiales</taxon>
        <taxon>Linaceae</taxon>
        <taxon>Linum</taxon>
    </lineage>
</organism>
<feature type="chain" id="PRO_5043943024" evidence="1">
    <location>
        <begin position="25"/>
        <end position="75"/>
    </location>
</feature>
<evidence type="ECO:0000313" key="2">
    <source>
        <dbReference type="EMBL" id="CAL1385952.1"/>
    </source>
</evidence>
<gene>
    <name evidence="2" type="ORF">LTRI10_LOCUS27051</name>
</gene>
<evidence type="ECO:0000256" key="1">
    <source>
        <dbReference type="SAM" id="SignalP"/>
    </source>
</evidence>
<evidence type="ECO:0000313" key="3">
    <source>
        <dbReference type="Proteomes" id="UP001497516"/>
    </source>
</evidence>
<dbReference type="Proteomes" id="UP001497516">
    <property type="component" value="Chromosome 4"/>
</dbReference>
<reference evidence="2 3" key="1">
    <citation type="submission" date="2024-04" db="EMBL/GenBank/DDBJ databases">
        <authorList>
            <person name="Fracassetti M."/>
        </authorList>
    </citation>
    <scope>NUCLEOTIDE SEQUENCE [LARGE SCALE GENOMIC DNA]</scope>
</reference>
<name>A0AAV2EJP3_9ROSI</name>
<feature type="signal peptide" evidence="1">
    <location>
        <begin position="1"/>
        <end position="24"/>
    </location>
</feature>
<dbReference type="AlphaFoldDB" id="A0AAV2EJP3"/>
<proteinExistence type="predicted"/>
<keyword evidence="3" id="KW-1185">Reference proteome</keyword>
<keyword evidence="1" id="KW-0732">Signal</keyword>
<dbReference type="EMBL" id="OZ034817">
    <property type="protein sequence ID" value="CAL1385952.1"/>
    <property type="molecule type" value="Genomic_DNA"/>
</dbReference>